<evidence type="ECO:0000313" key="2">
    <source>
        <dbReference type="Proteomes" id="UP000029424"/>
    </source>
</evidence>
<dbReference type="EMBL" id="CP008726">
    <property type="protein sequence ID" value="AIO64931.1"/>
    <property type="molecule type" value="Genomic_DNA"/>
</dbReference>
<accession>A0AAI8B3B2</accession>
<dbReference type="Proteomes" id="UP000029424">
    <property type="component" value="Chromosome 1"/>
</dbReference>
<proteinExistence type="predicted"/>
<organism evidence="1 2">
    <name type="scientific">Burkholderia oklahomensis</name>
    <dbReference type="NCBI Taxonomy" id="342113"/>
    <lineage>
        <taxon>Bacteria</taxon>
        <taxon>Pseudomonadati</taxon>
        <taxon>Pseudomonadota</taxon>
        <taxon>Betaproteobacteria</taxon>
        <taxon>Burkholderiales</taxon>
        <taxon>Burkholderiaceae</taxon>
        <taxon>Burkholderia</taxon>
        <taxon>pseudomallei group</taxon>
    </lineage>
</organism>
<dbReference type="KEGG" id="bok:DM82_2811"/>
<keyword evidence="2" id="KW-1185">Reference proteome</keyword>
<protein>
    <submittedName>
        <fullName evidence="1">Uncharacterized protein</fullName>
    </submittedName>
</protein>
<name>A0AAI8B3B2_9BURK</name>
<gene>
    <name evidence="1" type="ORF">DM82_2811</name>
</gene>
<evidence type="ECO:0000313" key="1">
    <source>
        <dbReference type="EMBL" id="AIO64931.1"/>
    </source>
</evidence>
<sequence length="1606" mass="180561">MSSTSALCAALISLPRPIPLVQLAYAIDRELTRTTDLCEDLGRTVVIKDECVSFSDEDFEDFVAQRGCSERKRVSERIAEHLLENSKRDVYAARHVVQALIAARREEDALRIATEQPEATLFSDPVERRLCHLERMRSALRVSRRSGSPVESMSILLVGAEALRTSDAMAKALAQNPDLSARYARESLDRLVLSDERYVDANGPVLCHLMADDARHNLFGQVERSRRLFFAWQSRQRDRRDYRQHSQQLTISDFAAFCRAEAATDGLDKVLKRLRRLRGNRREAFAEFVTGLLREADFTSVESLFAQPYMPSAAKVYLAAMLAKAGRGVDFGAAAVAMSRLQVRGMFNAVGRERQAGNAHLMQATLCVCEALVRREESLGVVRRILEDIVQSGTPRWRHIELVQHTRIDELLRAQCILAELDGRSLTASELLDVESNTSTNWNSDSKITYQDHQKRSDIVGFFSAHLPFYQARARYITTGRMDELTGAAESRWMERVKYANYSSSRNGARGMHYQLAESTSALLAVSGANVKQLFALVVELIETTQATFGSRDARILQPFTWCPEAYGLLTTFADTCLPKITDLRTSSSEKASSLLELSKLLLNCSPDTSGSLFSRAVLVLEDVDVNEMRLLGVFEKLASVASCALAPPEARKAAIGLASFGTVVAFRLRDYEHFPWRRLSRGLTYLNVPVALAATARWEDEGLSGISETLNEVLTAGVKVGSIPATYATACRYLFDSVPERLISEIVRASTSLDDAVRLTLLEILAECEALARNPNPRLTVDSLILGGVQAERRRRWTAYLARRSEFVSPLASFLLASTGGAATDDDEQGQKTHSFLGSLDWTNADFTTAANVVAFADAASKKARDEHSLYSIDRELHARIRARIPANRHCSHLSHLCELALAEDARYNVLEALTDAVTEWYSTSLAVRDWCAAKLPTVISANLRTLIRPMRAKPLLTILLESHCIAQEIAYSAILAGLGEDLEEFDADTLYDLIEIIVDVVEAGDVASVVSRYIERLSARVQKGEHFDTTDVPELVDEALARLLYAHLSDIDLTVRWRAAHAVRSLVWLEQSSALDALISQYDVTAEPSFRAEGAPFYWLAARLWLTIAVSRACKDRPEYAVRFAHHLLSILDDDGFPHLLVRAFAQQGVIALEEAGVLTLTKQQKKAILSVNSSNLKKKKRPWSLDRDEGELSKSDEHRFQFDALDTLRYWYPGMAKMFADVSLTDFTNEAGRWIVDRWRVTSNPWRWDEETRREKFKNNPYAMHHSQGELPRVERYHTHLEWHAMWCAAGELLKTHPLATSDYDDEDGLTEEMDGTLTFAPALWVSDLRSPKPLDERFWLPATGSETWIREPSVVELLELLGLGDSQDWCAVHADYDCYWANLHESVRVTSCLISPATAPALLRALQTSGDVHGHHLPCADDSDDEIDIPPFKLKGWLEQADERSGLDSKDSFADGMSPNFMRPVADVREALNLRPSTEFIFGWEKKPTSELIFYAEQWADFVPDRARRDETEFVRSSGMRLHCRKHALQDMLLREQCDLLIKVKSHRKVYEEHRYSESDKGESAYFVRYILVTSQGYIRDATGHVGTWKIPGQGDGGQRRS</sequence>
<reference evidence="1 2" key="1">
    <citation type="submission" date="2014-06" db="EMBL/GenBank/DDBJ databases">
        <authorList>
            <person name="Bishop-Lilly K.A."/>
            <person name="Broomall S.M."/>
            <person name="Chain P.S."/>
            <person name="Chertkov O."/>
            <person name="Coyne S.R."/>
            <person name="Daligault H.E."/>
            <person name="Davenport K.W."/>
            <person name="Erkkila T."/>
            <person name="Frey K.G."/>
            <person name="Gibbons H.S."/>
            <person name="Gu W."/>
            <person name="Jaissle J."/>
            <person name="Johnson S.L."/>
            <person name="Koroleva G.I."/>
            <person name="Ladner J.T."/>
            <person name="Lo C.-C."/>
            <person name="Minogue T.D."/>
            <person name="Munk C."/>
            <person name="Palacios G.F."/>
            <person name="Redden C.L."/>
            <person name="Rosenzweig C.N."/>
            <person name="Scholz M.B."/>
            <person name="Teshima H."/>
            <person name="Xu Y."/>
        </authorList>
    </citation>
    <scope>NUCLEOTIDE SEQUENCE [LARGE SCALE GENOMIC DNA]</scope>
    <source>
        <strain evidence="1 2">EO147</strain>
    </source>
</reference>